<dbReference type="PANTHER" id="PTHR30469">
    <property type="entry name" value="MULTIDRUG RESISTANCE PROTEIN MDTA"/>
    <property type="match status" value="1"/>
</dbReference>
<dbReference type="AlphaFoldDB" id="R7ZLG4"/>
<proteinExistence type="predicted"/>
<name>R7ZLG4_9BACT</name>
<accession>R7ZLG4</accession>
<dbReference type="GO" id="GO:1990281">
    <property type="term" value="C:efflux pump complex"/>
    <property type="evidence" value="ECO:0007669"/>
    <property type="project" value="TreeGrafter"/>
</dbReference>
<dbReference type="InterPro" id="IPR058639">
    <property type="entry name" value="BSH_YknX-like"/>
</dbReference>
<feature type="domain" description="YknX-like beta-barrel" evidence="2">
    <location>
        <begin position="233"/>
        <end position="277"/>
    </location>
</feature>
<dbReference type="InterPro" id="IPR058636">
    <property type="entry name" value="Beta-barrel_YknX"/>
</dbReference>
<sequence>MKFIVILLLPFLWMGLLSCGSSGERTYPQREHITESVYASGSIKARYQYQAFANAVGTVQEVFVSEGDTVKEGTPILSIFNESARLNRETAELNRAFADKQINETKLRDLEITIAYTKTRYQNDSLLFSRQQRLKEQGIGTAVELEQRQLAFENSKSTLEGLHIRRIDLLRELEFNERSASKNLAITRALESDLILKSQVAGKVYALLKEKGEMVNAQTPLAIIGSADEFLLEMQVDEFDIVKIQRGQTILITMDSYRGETFEGIVTKINPLMDERSKSFQIEGMFVRQPHVLYPNLTLEANIVIQRKENALTLPRAFIVNENQVITSAGDTLMVQLGIKDYQKAEIISGLDEKTEVKRPAR</sequence>
<organism evidence="3 4">
    <name type="scientific">Lunatimonas lonarensis</name>
    <dbReference type="NCBI Taxonomy" id="1232681"/>
    <lineage>
        <taxon>Bacteria</taxon>
        <taxon>Pseudomonadati</taxon>
        <taxon>Bacteroidota</taxon>
        <taxon>Cytophagia</taxon>
        <taxon>Cytophagales</taxon>
        <taxon>Cyclobacteriaceae</taxon>
    </lineage>
</organism>
<reference evidence="3 4" key="1">
    <citation type="submission" date="2013-02" db="EMBL/GenBank/DDBJ databases">
        <title>A novel strain isolated from Lonar lake, Maharashtra, India.</title>
        <authorList>
            <person name="Singh A."/>
        </authorList>
    </citation>
    <scope>NUCLEOTIDE SEQUENCE [LARGE SCALE GENOMIC DNA]</scope>
    <source>
        <strain evidence="3 4">AK24</strain>
    </source>
</reference>
<evidence type="ECO:0000259" key="1">
    <source>
        <dbReference type="Pfam" id="PF25984"/>
    </source>
</evidence>
<evidence type="ECO:0000259" key="2">
    <source>
        <dbReference type="Pfam" id="PF25990"/>
    </source>
</evidence>
<evidence type="ECO:0000313" key="4">
    <source>
        <dbReference type="Proteomes" id="UP000013909"/>
    </source>
</evidence>
<feature type="domain" description="YknX-like barrel-sandwich hybrid" evidence="1">
    <location>
        <begin position="55"/>
        <end position="221"/>
    </location>
</feature>
<gene>
    <name evidence="3" type="ORF">ADIS_4629</name>
</gene>
<dbReference type="GO" id="GO:0015562">
    <property type="term" value="F:efflux transmembrane transporter activity"/>
    <property type="evidence" value="ECO:0007669"/>
    <property type="project" value="TreeGrafter"/>
</dbReference>
<evidence type="ECO:0000313" key="3">
    <source>
        <dbReference type="EMBL" id="EON74935.1"/>
    </source>
</evidence>
<dbReference type="OrthoDB" id="869610at2"/>
<dbReference type="SUPFAM" id="SSF111369">
    <property type="entry name" value="HlyD-like secretion proteins"/>
    <property type="match status" value="1"/>
</dbReference>
<dbReference type="Pfam" id="PF25990">
    <property type="entry name" value="Beta-barrel_YknX"/>
    <property type="match status" value="1"/>
</dbReference>
<dbReference type="Gene3D" id="2.40.50.100">
    <property type="match status" value="1"/>
</dbReference>
<dbReference type="Proteomes" id="UP000013909">
    <property type="component" value="Unassembled WGS sequence"/>
</dbReference>
<comment type="caution">
    <text evidence="3">The sequence shown here is derived from an EMBL/GenBank/DDBJ whole genome shotgun (WGS) entry which is preliminary data.</text>
</comment>
<dbReference type="PANTHER" id="PTHR30469:SF15">
    <property type="entry name" value="HLYD FAMILY OF SECRETION PROTEINS"/>
    <property type="match status" value="1"/>
</dbReference>
<dbReference type="EMBL" id="AQHR01000114">
    <property type="protein sequence ID" value="EON74935.1"/>
    <property type="molecule type" value="Genomic_DNA"/>
</dbReference>
<keyword evidence="4" id="KW-1185">Reference proteome</keyword>
<protein>
    <submittedName>
        <fullName evidence="3">Uncharacterized protein</fullName>
    </submittedName>
</protein>
<dbReference type="RefSeq" id="WP_010856740.1">
    <property type="nucleotide sequence ID" value="NZ_AQHR01000114.1"/>
</dbReference>
<dbReference type="PROSITE" id="PS51257">
    <property type="entry name" value="PROKAR_LIPOPROTEIN"/>
    <property type="match status" value="1"/>
</dbReference>
<dbReference type="Gene3D" id="2.40.30.170">
    <property type="match status" value="1"/>
</dbReference>
<dbReference type="STRING" id="1232681.ADIS_4629"/>
<dbReference type="Pfam" id="PF25984">
    <property type="entry name" value="BSH_YknX"/>
    <property type="match status" value="1"/>
</dbReference>